<dbReference type="GO" id="GO:0005737">
    <property type="term" value="C:cytoplasm"/>
    <property type="evidence" value="ECO:0007669"/>
    <property type="project" value="TreeGrafter"/>
</dbReference>
<dbReference type="PROSITE" id="PS50003">
    <property type="entry name" value="PH_DOMAIN"/>
    <property type="match status" value="1"/>
</dbReference>
<feature type="region of interest" description="Disordered" evidence="1">
    <location>
        <begin position="1"/>
        <end position="24"/>
    </location>
</feature>
<dbReference type="GO" id="GO:0005085">
    <property type="term" value="F:guanyl-nucleotide exchange factor activity"/>
    <property type="evidence" value="ECO:0007669"/>
    <property type="project" value="InterPro"/>
</dbReference>
<sequence length="756" mass="83919">MAPLRGDSAPLAPSAPSEGKSVAPIPTLSHVSMLHSFDEHRIPASAVESPSPWLLDMSVPRVSSPELETDISRTSSTSTKHSLSDSMTSNQSVHTAHSGDDVSEPPPVPSKTDSRPDHPESGSQMRTHVKRLHALLELAETEANYVKDLDVLIHVFFKLLPTVPYLAEDASRLRTVVRNGPQLLELHRDLDARLQRIIQMQRLNDASLSELVRAQSPGHQEAIALFAEAFIDFAPRFQIYCEFCSKHKEALELIDAVEHRPEWETYQARASDAVGSRDAASRKRLQFRDFFIKPIQRVCLYPILMQTIQRYTAPDAAVRLGEAMACMRRITSDVNAASAERHARLLSDMIVSRMEPSLELSPSFLPSLGNCRMTGNLGVLYHHSTWAPLTWPLTTKYYGCVLYADFVMMFKVRKTHTYEPRYWFPLAEAKLKRSDERSVRLPHLFRISVRGHHFELMASTAKEHNLWLDAFAKAIADGPSPMRRVHGMDVPFPCNLADKGPAAPTSSDQDDDPLARYLDDVGDAAPSLRGQVLVRHKSPPRRAAMDRGMVFSDACISARSSIDGHDWAARSHSARVGLHRLSGSETVSLRISPSSATDAPLPSPTTRLMHANSTESLPGPRRMDASQRRLSVSSSPGGPLAPASPAGLLPRSQSMIGRTLQGWLTPSTTQLPIKAEELSMALLEACTPEPAAPMRLHRGRCSSMDMRAEAAPTRTIMRRRSSTSMSRRPDTSAPPSPHRRLAQRFLQRHRLSTMDV</sequence>
<dbReference type="STRING" id="425264.A0A3G2S2J8"/>
<feature type="domain" description="PH" evidence="2">
    <location>
        <begin position="373"/>
        <end position="476"/>
    </location>
</feature>
<dbReference type="Gene3D" id="2.30.29.30">
    <property type="entry name" value="Pleckstrin-homology domain (PH domain)/Phosphotyrosine-binding domain (PTB)"/>
    <property type="match status" value="1"/>
</dbReference>
<evidence type="ECO:0000313" key="4">
    <source>
        <dbReference type="EMBL" id="AYO42291.1"/>
    </source>
</evidence>
<dbReference type="PROSITE" id="PS50010">
    <property type="entry name" value="DH_2"/>
    <property type="match status" value="1"/>
</dbReference>
<keyword evidence="5" id="KW-1185">Reference proteome</keyword>
<dbReference type="Gene3D" id="1.20.900.10">
    <property type="entry name" value="Dbl homology (DH) domain"/>
    <property type="match status" value="1"/>
</dbReference>
<dbReference type="InterPro" id="IPR035899">
    <property type="entry name" value="DBL_dom_sf"/>
</dbReference>
<dbReference type="InterPro" id="IPR011993">
    <property type="entry name" value="PH-like_dom_sf"/>
</dbReference>
<evidence type="ECO:0000259" key="2">
    <source>
        <dbReference type="PROSITE" id="PS50003"/>
    </source>
</evidence>
<feature type="compositionally biased region" description="Low complexity" evidence="1">
    <location>
        <begin position="628"/>
        <end position="650"/>
    </location>
</feature>
<feature type="region of interest" description="Disordered" evidence="1">
    <location>
        <begin position="706"/>
        <end position="742"/>
    </location>
</feature>
<dbReference type="OrthoDB" id="1716625at2759"/>
<dbReference type="SUPFAM" id="SSF50729">
    <property type="entry name" value="PH domain-like"/>
    <property type="match status" value="1"/>
</dbReference>
<name>A0A3G2S2J8_MALR7</name>
<dbReference type="SMART" id="SM00233">
    <property type="entry name" value="PH"/>
    <property type="match status" value="1"/>
</dbReference>
<dbReference type="EMBL" id="CP033149">
    <property type="protein sequence ID" value="AYO42291.1"/>
    <property type="molecule type" value="Genomic_DNA"/>
</dbReference>
<feature type="region of interest" description="Disordered" evidence="1">
    <location>
        <begin position="589"/>
        <end position="650"/>
    </location>
</feature>
<dbReference type="VEuPathDB" id="FungiDB:DNF11_1341"/>
<dbReference type="Proteomes" id="UP000269793">
    <property type="component" value="Chromosome II"/>
</dbReference>
<feature type="compositionally biased region" description="Low complexity" evidence="1">
    <location>
        <begin position="72"/>
        <end position="86"/>
    </location>
</feature>
<proteinExistence type="predicted"/>
<reference evidence="4 5" key="1">
    <citation type="submission" date="2018-10" db="EMBL/GenBank/DDBJ databases">
        <title>Complete genome sequence of Malassezia restricta CBS 7877.</title>
        <authorList>
            <person name="Morand S.C."/>
            <person name="Bertignac M."/>
            <person name="Iltis A."/>
            <person name="Kolder I."/>
            <person name="Pirovano W."/>
            <person name="Jourdain R."/>
            <person name="Clavaud C."/>
        </authorList>
    </citation>
    <scope>NUCLEOTIDE SEQUENCE [LARGE SCALE GENOMIC DNA]</scope>
    <source>
        <strain evidence="4 5">CBS 7877</strain>
    </source>
</reference>
<dbReference type="PANTHER" id="PTHR45818">
    <property type="entry name" value="PROTEIN VAV"/>
    <property type="match status" value="1"/>
</dbReference>
<feature type="domain" description="DH" evidence="3">
    <location>
        <begin position="130"/>
        <end position="337"/>
    </location>
</feature>
<dbReference type="AlphaFoldDB" id="A0A3G2S2J8"/>
<feature type="region of interest" description="Disordered" evidence="1">
    <location>
        <begin position="64"/>
        <end position="124"/>
    </location>
</feature>
<evidence type="ECO:0000259" key="3">
    <source>
        <dbReference type="PROSITE" id="PS50010"/>
    </source>
</evidence>
<dbReference type="PANTHER" id="PTHR45818:SF3">
    <property type="entry name" value="PROTEIN VAV"/>
    <property type="match status" value="1"/>
</dbReference>
<organism evidence="4 5">
    <name type="scientific">Malassezia restricta (strain ATCC 96810 / NBRC 103918 / CBS 7877)</name>
    <name type="common">Seborrheic dermatitis infection agent</name>
    <dbReference type="NCBI Taxonomy" id="425264"/>
    <lineage>
        <taxon>Eukaryota</taxon>
        <taxon>Fungi</taxon>
        <taxon>Dikarya</taxon>
        <taxon>Basidiomycota</taxon>
        <taxon>Ustilaginomycotina</taxon>
        <taxon>Malasseziomycetes</taxon>
        <taxon>Malasseziales</taxon>
        <taxon>Malasseziaceae</taxon>
        <taxon>Malassezia</taxon>
    </lineage>
</organism>
<dbReference type="SMART" id="SM00325">
    <property type="entry name" value="RhoGEF"/>
    <property type="match status" value="1"/>
</dbReference>
<evidence type="ECO:0000313" key="5">
    <source>
        <dbReference type="Proteomes" id="UP000269793"/>
    </source>
</evidence>
<dbReference type="Pfam" id="PF00621">
    <property type="entry name" value="RhoGEF"/>
    <property type="match status" value="1"/>
</dbReference>
<accession>A0A3G2S2J8</accession>
<gene>
    <name evidence="4" type="primary">ARHGEF37</name>
    <name evidence="4" type="ORF">DNF11_1341</name>
</gene>
<dbReference type="CDD" id="cd00160">
    <property type="entry name" value="RhoGEF"/>
    <property type="match status" value="1"/>
</dbReference>
<dbReference type="InterPro" id="IPR001849">
    <property type="entry name" value="PH_domain"/>
</dbReference>
<dbReference type="InterPro" id="IPR000219">
    <property type="entry name" value="DH_dom"/>
</dbReference>
<evidence type="ECO:0000256" key="1">
    <source>
        <dbReference type="SAM" id="MobiDB-lite"/>
    </source>
</evidence>
<dbReference type="SUPFAM" id="SSF48065">
    <property type="entry name" value="DBL homology domain (DH-domain)"/>
    <property type="match status" value="1"/>
</dbReference>
<protein>
    <submittedName>
        <fullName evidence="4">Rho guanine nucleotide exchange factor 37</fullName>
    </submittedName>
</protein>